<dbReference type="PROSITE" id="PS00028">
    <property type="entry name" value="ZINC_FINGER_C2H2_1"/>
    <property type="match status" value="1"/>
</dbReference>
<organism evidence="7 8">
    <name type="scientific">Macrophomina phaseolina</name>
    <dbReference type="NCBI Taxonomy" id="35725"/>
    <lineage>
        <taxon>Eukaryota</taxon>
        <taxon>Fungi</taxon>
        <taxon>Dikarya</taxon>
        <taxon>Ascomycota</taxon>
        <taxon>Pezizomycotina</taxon>
        <taxon>Dothideomycetes</taxon>
        <taxon>Dothideomycetes incertae sedis</taxon>
        <taxon>Botryosphaeriales</taxon>
        <taxon>Botryosphaeriaceae</taxon>
        <taxon>Macrophomina</taxon>
    </lineage>
</organism>
<evidence type="ECO:0000256" key="1">
    <source>
        <dbReference type="ARBA" id="ARBA00022723"/>
    </source>
</evidence>
<evidence type="ECO:0000256" key="2">
    <source>
        <dbReference type="ARBA" id="ARBA00022737"/>
    </source>
</evidence>
<protein>
    <recommendedName>
        <fullName evidence="6">C2H2-type domain-containing protein</fullName>
    </recommendedName>
</protein>
<evidence type="ECO:0000256" key="4">
    <source>
        <dbReference type="ARBA" id="ARBA00022833"/>
    </source>
</evidence>
<evidence type="ECO:0000256" key="5">
    <source>
        <dbReference type="PROSITE-ProRule" id="PRU00042"/>
    </source>
</evidence>
<gene>
    <name evidence="7" type="ORF">B0J12DRAFT_587318</name>
</gene>
<dbReference type="PANTHER" id="PTHR24379">
    <property type="entry name" value="KRAB AND ZINC FINGER DOMAIN-CONTAINING"/>
    <property type="match status" value="1"/>
</dbReference>
<keyword evidence="8" id="KW-1185">Reference proteome</keyword>
<dbReference type="EMBL" id="JAGTJR010000113">
    <property type="protein sequence ID" value="KAH7009171.1"/>
    <property type="molecule type" value="Genomic_DNA"/>
</dbReference>
<dbReference type="InterPro" id="IPR013087">
    <property type="entry name" value="Znf_C2H2_type"/>
</dbReference>
<comment type="caution">
    <text evidence="7">The sequence shown here is derived from an EMBL/GenBank/DDBJ whole genome shotgun (WGS) entry which is preliminary data.</text>
</comment>
<name>A0ABQ8FSN2_9PEZI</name>
<dbReference type="Pfam" id="PF00096">
    <property type="entry name" value="zf-C2H2"/>
    <property type="match status" value="1"/>
</dbReference>
<dbReference type="PANTHER" id="PTHR24379:SF121">
    <property type="entry name" value="C2H2-TYPE DOMAIN-CONTAINING PROTEIN"/>
    <property type="match status" value="1"/>
</dbReference>
<keyword evidence="4" id="KW-0862">Zinc</keyword>
<feature type="domain" description="C2H2-type" evidence="6">
    <location>
        <begin position="61"/>
        <end position="88"/>
    </location>
</feature>
<keyword evidence="3 5" id="KW-0863">Zinc-finger</keyword>
<reference evidence="7 8" key="1">
    <citation type="journal article" date="2021" name="Nat. Commun.">
        <title>Genetic determinants of endophytism in the Arabidopsis root mycobiome.</title>
        <authorList>
            <person name="Mesny F."/>
            <person name="Miyauchi S."/>
            <person name="Thiergart T."/>
            <person name="Pickel B."/>
            <person name="Atanasova L."/>
            <person name="Karlsson M."/>
            <person name="Huettel B."/>
            <person name="Barry K.W."/>
            <person name="Haridas S."/>
            <person name="Chen C."/>
            <person name="Bauer D."/>
            <person name="Andreopoulos W."/>
            <person name="Pangilinan J."/>
            <person name="LaButti K."/>
            <person name="Riley R."/>
            <person name="Lipzen A."/>
            <person name="Clum A."/>
            <person name="Drula E."/>
            <person name="Henrissat B."/>
            <person name="Kohler A."/>
            <person name="Grigoriev I.V."/>
            <person name="Martin F.M."/>
            <person name="Hacquard S."/>
        </authorList>
    </citation>
    <scope>NUCLEOTIDE SEQUENCE [LARGE SCALE GENOMIC DNA]</scope>
    <source>
        <strain evidence="7 8">MPI-SDFR-AT-0080</strain>
    </source>
</reference>
<dbReference type="SUPFAM" id="SSF57667">
    <property type="entry name" value="beta-beta-alpha zinc fingers"/>
    <property type="match status" value="1"/>
</dbReference>
<sequence length="205" mass="23439">NDSRSHNQCDVCSFDGTSWEDLLEHHRRTRHQPVCQGCDGGNGMIWPADGADFRTHLKTENVCITCERHFISDNNLKNHRVVHLEKSVGCYACPNKFSTYSGMIIHLESGTCASGIDLIDLNESAVMCYQWRQFINEDYRDDMLRCCSFEDRYYDQVYPFECPTCGNVFARLSGLFQHISSPSCGQTLEGGAIAKLRKWLEKRHA</sequence>
<dbReference type="InterPro" id="IPR036236">
    <property type="entry name" value="Znf_C2H2_sf"/>
</dbReference>
<proteinExistence type="predicted"/>
<dbReference type="Proteomes" id="UP000774617">
    <property type="component" value="Unassembled WGS sequence"/>
</dbReference>
<keyword evidence="1" id="KW-0479">Metal-binding</keyword>
<keyword evidence="2" id="KW-0677">Repeat</keyword>
<dbReference type="SMART" id="SM00355">
    <property type="entry name" value="ZnF_C2H2"/>
    <property type="match status" value="3"/>
</dbReference>
<evidence type="ECO:0000259" key="6">
    <source>
        <dbReference type="PROSITE" id="PS50157"/>
    </source>
</evidence>
<evidence type="ECO:0000313" key="7">
    <source>
        <dbReference type="EMBL" id="KAH7009171.1"/>
    </source>
</evidence>
<accession>A0ABQ8FSN2</accession>
<feature type="non-terminal residue" evidence="7">
    <location>
        <position position="1"/>
    </location>
</feature>
<evidence type="ECO:0000313" key="8">
    <source>
        <dbReference type="Proteomes" id="UP000774617"/>
    </source>
</evidence>
<evidence type="ECO:0000256" key="3">
    <source>
        <dbReference type="ARBA" id="ARBA00022771"/>
    </source>
</evidence>
<dbReference type="Gene3D" id="3.30.160.60">
    <property type="entry name" value="Classic Zinc Finger"/>
    <property type="match status" value="1"/>
</dbReference>
<dbReference type="PROSITE" id="PS50157">
    <property type="entry name" value="ZINC_FINGER_C2H2_2"/>
    <property type="match status" value="2"/>
</dbReference>
<feature type="domain" description="C2H2-type" evidence="6">
    <location>
        <begin position="160"/>
        <end position="178"/>
    </location>
</feature>